<gene>
    <name evidence="1" type="ORF">NQ318_011532</name>
</gene>
<comment type="caution">
    <text evidence="1">The sequence shown here is derived from an EMBL/GenBank/DDBJ whole genome shotgun (WGS) entry which is preliminary data.</text>
</comment>
<accession>A0AAV8Z930</accession>
<name>A0AAV8Z930_9CUCU</name>
<dbReference type="EMBL" id="JAPWTK010000011">
    <property type="protein sequence ID" value="KAJ8959800.1"/>
    <property type="molecule type" value="Genomic_DNA"/>
</dbReference>
<evidence type="ECO:0000313" key="2">
    <source>
        <dbReference type="Proteomes" id="UP001162162"/>
    </source>
</evidence>
<dbReference type="AlphaFoldDB" id="A0AAV8Z930"/>
<dbReference type="Proteomes" id="UP001162162">
    <property type="component" value="Unassembled WGS sequence"/>
</dbReference>
<evidence type="ECO:0000313" key="1">
    <source>
        <dbReference type="EMBL" id="KAJ8959800.1"/>
    </source>
</evidence>
<organism evidence="1 2">
    <name type="scientific">Aromia moschata</name>
    <dbReference type="NCBI Taxonomy" id="1265417"/>
    <lineage>
        <taxon>Eukaryota</taxon>
        <taxon>Metazoa</taxon>
        <taxon>Ecdysozoa</taxon>
        <taxon>Arthropoda</taxon>
        <taxon>Hexapoda</taxon>
        <taxon>Insecta</taxon>
        <taxon>Pterygota</taxon>
        <taxon>Neoptera</taxon>
        <taxon>Endopterygota</taxon>
        <taxon>Coleoptera</taxon>
        <taxon>Polyphaga</taxon>
        <taxon>Cucujiformia</taxon>
        <taxon>Chrysomeloidea</taxon>
        <taxon>Cerambycidae</taxon>
        <taxon>Cerambycinae</taxon>
        <taxon>Callichromatini</taxon>
        <taxon>Aromia</taxon>
    </lineage>
</organism>
<reference evidence="1" key="1">
    <citation type="journal article" date="2023" name="Insect Mol. Biol.">
        <title>Genome sequencing provides insights into the evolution of gene families encoding plant cell wall-degrading enzymes in longhorned beetles.</title>
        <authorList>
            <person name="Shin N.R."/>
            <person name="Okamura Y."/>
            <person name="Kirsch R."/>
            <person name="Pauchet Y."/>
        </authorList>
    </citation>
    <scope>NUCLEOTIDE SEQUENCE</scope>
    <source>
        <strain evidence="1">AMC_N1</strain>
    </source>
</reference>
<protein>
    <submittedName>
        <fullName evidence="1">Uncharacterized protein</fullName>
    </submittedName>
</protein>
<proteinExistence type="predicted"/>
<keyword evidence="2" id="KW-1185">Reference proteome</keyword>
<sequence>MDGFKTPLRTRKLAQEVFIPASPFMKKIGYGTGVAVYELQRSPVFDKTKSPWAVKKLIQNHKNNKELDNRLLEEADVLQG</sequence>